<sequence length="148" mass="17153">MHNMHRPIGAIWTFQSQDTSHLPKDANFAVPIGATPNRYRNREDPHSILCCCRVDISRELQIGLLFECSLSAINRTSTTLGLNKRRRQSVGQKNGRKEESNVSCLETSHRFVVLVSEEEVRDIKQQFRHHNTILLKLSKHRFSFQEKV</sequence>
<reference evidence="1 2" key="1">
    <citation type="journal article" date="2016" name="Nat. Commun.">
        <title>Extremotolerant tardigrade genome and improved radiotolerance of human cultured cells by tardigrade-unique protein.</title>
        <authorList>
            <person name="Hashimoto T."/>
            <person name="Horikawa D.D."/>
            <person name="Saito Y."/>
            <person name="Kuwahara H."/>
            <person name="Kozuka-Hata H."/>
            <person name="Shin-I T."/>
            <person name="Minakuchi Y."/>
            <person name="Ohishi K."/>
            <person name="Motoyama A."/>
            <person name="Aizu T."/>
            <person name="Enomoto A."/>
            <person name="Kondo K."/>
            <person name="Tanaka S."/>
            <person name="Hara Y."/>
            <person name="Koshikawa S."/>
            <person name="Sagara H."/>
            <person name="Miura T."/>
            <person name="Yokobori S."/>
            <person name="Miyagawa K."/>
            <person name="Suzuki Y."/>
            <person name="Kubo T."/>
            <person name="Oyama M."/>
            <person name="Kohara Y."/>
            <person name="Fujiyama A."/>
            <person name="Arakawa K."/>
            <person name="Katayama T."/>
            <person name="Toyoda A."/>
            <person name="Kunieda T."/>
        </authorList>
    </citation>
    <scope>NUCLEOTIDE SEQUENCE [LARGE SCALE GENOMIC DNA]</scope>
    <source>
        <strain evidence="1 2">YOKOZUNA-1</strain>
    </source>
</reference>
<dbReference type="EMBL" id="BDGG01000010">
    <property type="protein sequence ID" value="GAV04280.1"/>
    <property type="molecule type" value="Genomic_DNA"/>
</dbReference>
<organism evidence="1 2">
    <name type="scientific">Ramazzottius varieornatus</name>
    <name type="common">Water bear</name>
    <name type="synonym">Tardigrade</name>
    <dbReference type="NCBI Taxonomy" id="947166"/>
    <lineage>
        <taxon>Eukaryota</taxon>
        <taxon>Metazoa</taxon>
        <taxon>Ecdysozoa</taxon>
        <taxon>Tardigrada</taxon>
        <taxon>Eutardigrada</taxon>
        <taxon>Parachela</taxon>
        <taxon>Hypsibioidea</taxon>
        <taxon>Ramazzottiidae</taxon>
        <taxon>Ramazzottius</taxon>
    </lineage>
</organism>
<protein>
    <submittedName>
        <fullName evidence="1">Uncharacterized protein</fullName>
    </submittedName>
</protein>
<accession>A0A1D1VRX3</accession>
<evidence type="ECO:0000313" key="2">
    <source>
        <dbReference type="Proteomes" id="UP000186922"/>
    </source>
</evidence>
<keyword evidence="2" id="KW-1185">Reference proteome</keyword>
<proteinExistence type="predicted"/>
<dbReference type="AlphaFoldDB" id="A0A1D1VRX3"/>
<evidence type="ECO:0000313" key="1">
    <source>
        <dbReference type="EMBL" id="GAV04280.1"/>
    </source>
</evidence>
<gene>
    <name evidence="1" type="primary">RvY_14583-1</name>
    <name evidence="1" type="synonym">RvY_14583.1</name>
    <name evidence="1" type="ORF">RvY_14583</name>
</gene>
<comment type="caution">
    <text evidence="1">The sequence shown here is derived from an EMBL/GenBank/DDBJ whole genome shotgun (WGS) entry which is preliminary data.</text>
</comment>
<dbReference type="Proteomes" id="UP000186922">
    <property type="component" value="Unassembled WGS sequence"/>
</dbReference>
<name>A0A1D1VRX3_RAMVA</name>